<feature type="compositionally biased region" description="Polar residues" evidence="1">
    <location>
        <begin position="77"/>
        <end position="90"/>
    </location>
</feature>
<dbReference type="EMBL" id="GL945481">
    <property type="protein sequence ID" value="EGN97763.1"/>
    <property type="molecule type" value="Genomic_DNA"/>
</dbReference>
<organism evidence="3">
    <name type="scientific">Serpula lacrymans var. lacrymans (strain S7.3)</name>
    <name type="common">Dry rot fungus</name>
    <dbReference type="NCBI Taxonomy" id="936435"/>
    <lineage>
        <taxon>Eukaryota</taxon>
        <taxon>Fungi</taxon>
        <taxon>Dikarya</taxon>
        <taxon>Basidiomycota</taxon>
        <taxon>Agaricomycotina</taxon>
        <taxon>Agaricomycetes</taxon>
        <taxon>Agaricomycetidae</taxon>
        <taxon>Boletales</taxon>
        <taxon>Coniophorineae</taxon>
        <taxon>Serpulaceae</taxon>
        <taxon>Serpula</taxon>
    </lineage>
</organism>
<sequence length="137" mass="14883">MTNSTKSVSSCSSPSSPPPPSLVALPSMTHSLAALPTMSSIPRDMLHYGNTGAHSKAKLDSALQKKQTQPLPAHAHLTQNVSNDSESETACMTFDERPVRRSRAVKTGISQSDLDNRRPEETVREIEDNMPLFLPTV</sequence>
<feature type="region of interest" description="Disordered" evidence="1">
    <location>
        <begin position="42"/>
        <end position="122"/>
    </location>
</feature>
<proteinExistence type="predicted"/>
<dbReference type="OrthoDB" id="2676370at2759"/>
<reference evidence="3" key="1">
    <citation type="journal article" date="2011" name="Science">
        <title>The plant cell wall-decomposing machinery underlies the functional diversity of forest fungi.</title>
        <authorList>
            <person name="Eastwood D.C."/>
            <person name="Floudas D."/>
            <person name="Binder M."/>
            <person name="Majcherczyk A."/>
            <person name="Schneider P."/>
            <person name="Aerts A."/>
            <person name="Asiegbu F.O."/>
            <person name="Baker S.E."/>
            <person name="Barry K."/>
            <person name="Bendiksby M."/>
            <person name="Blumentritt M."/>
            <person name="Coutinho P.M."/>
            <person name="Cullen D."/>
            <person name="de Vries R.P."/>
            <person name="Gathman A."/>
            <person name="Goodell B."/>
            <person name="Henrissat B."/>
            <person name="Ihrmark K."/>
            <person name="Kauserud H."/>
            <person name="Kohler A."/>
            <person name="LaButti K."/>
            <person name="Lapidus A."/>
            <person name="Lavin J.L."/>
            <person name="Lee Y.-H."/>
            <person name="Lindquist E."/>
            <person name="Lilly W."/>
            <person name="Lucas S."/>
            <person name="Morin E."/>
            <person name="Murat C."/>
            <person name="Oguiza J.A."/>
            <person name="Park J."/>
            <person name="Pisabarro A.G."/>
            <person name="Riley R."/>
            <person name="Rosling A."/>
            <person name="Salamov A."/>
            <person name="Schmidt O."/>
            <person name="Schmutz J."/>
            <person name="Skrede I."/>
            <person name="Stenlid J."/>
            <person name="Wiebenga A."/>
            <person name="Xie X."/>
            <person name="Kuees U."/>
            <person name="Hibbett D.S."/>
            <person name="Hoffmeister D."/>
            <person name="Hoegberg N."/>
            <person name="Martin F."/>
            <person name="Grigoriev I.V."/>
            <person name="Watkinson S.C."/>
        </authorList>
    </citation>
    <scope>NUCLEOTIDE SEQUENCE [LARGE SCALE GENOMIC DNA]</scope>
    <source>
        <strain evidence="3">strain S7.3</strain>
    </source>
</reference>
<dbReference type="HOGENOM" id="CLU_1866353_0_0_1"/>
<accession>F8Q096</accession>
<feature type="region of interest" description="Disordered" evidence="1">
    <location>
        <begin position="1"/>
        <end position="24"/>
    </location>
</feature>
<evidence type="ECO:0000313" key="3">
    <source>
        <dbReference type="Proteomes" id="UP000008063"/>
    </source>
</evidence>
<protein>
    <submittedName>
        <fullName evidence="2">Uncharacterized protein</fullName>
    </submittedName>
</protein>
<gene>
    <name evidence="2" type="ORF">SERLA73DRAFT_74033</name>
</gene>
<dbReference type="InParanoid" id="F8Q096"/>
<dbReference type="AlphaFoldDB" id="F8Q096"/>
<keyword evidence="3" id="KW-1185">Reference proteome</keyword>
<dbReference type="Proteomes" id="UP000008063">
    <property type="component" value="Unassembled WGS sequence"/>
</dbReference>
<evidence type="ECO:0000256" key="1">
    <source>
        <dbReference type="SAM" id="MobiDB-lite"/>
    </source>
</evidence>
<evidence type="ECO:0000313" key="2">
    <source>
        <dbReference type="EMBL" id="EGN97763.1"/>
    </source>
</evidence>
<name>F8Q096_SERL3</name>